<keyword evidence="1" id="KW-0472">Membrane</keyword>
<dbReference type="AlphaFoldDB" id="A0A9N9GJC9"/>
<feature type="transmembrane region" description="Helical" evidence="1">
    <location>
        <begin position="35"/>
        <end position="54"/>
    </location>
</feature>
<evidence type="ECO:0000313" key="3">
    <source>
        <dbReference type="Proteomes" id="UP000789759"/>
    </source>
</evidence>
<reference evidence="2" key="1">
    <citation type="submission" date="2021-06" db="EMBL/GenBank/DDBJ databases">
        <authorList>
            <person name="Kallberg Y."/>
            <person name="Tangrot J."/>
            <person name="Rosling A."/>
        </authorList>
    </citation>
    <scope>NUCLEOTIDE SEQUENCE</scope>
    <source>
        <strain evidence="2">FL966</strain>
    </source>
</reference>
<keyword evidence="3" id="KW-1185">Reference proteome</keyword>
<dbReference type="EMBL" id="CAJVQA010004776">
    <property type="protein sequence ID" value="CAG8606253.1"/>
    <property type="molecule type" value="Genomic_DNA"/>
</dbReference>
<evidence type="ECO:0000313" key="2">
    <source>
        <dbReference type="EMBL" id="CAG8606253.1"/>
    </source>
</evidence>
<comment type="caution">
    <text evidence="2">The sequence shown here is derived from an EMBL/GenBank/DDBJ whole genome shotgun (WGS) entry which is preliminary data.</text>
</comment>
<name>A0A9N9GJC9_9GLOM</name>
<dbReference type="OrthoDB" id="2379169at2759"/>
<organism evidence="2 3">
    <name type="scientific">Cetraspora pellucida</name>
    <dbReference type="NCBI Taxonomy" id="1433469"/>
    <lineage>
        <taxon>Eukaryota</taxon>
        <taxon>Fungi</taxon>
        <taxon>Fungi incertae sedis</taxon>
        <taxon>Mucoromycota</taxon>
        <taxon>Glomeromycotina</taxon>
        <taxon>Glomeromycetes</taxon>
        <taxon>Diversisporales</taxon>
        <taxon>Gigasporaceae</taxon>
        <taxon>Cetraspora</taxon>
    </lineage>
</organism>
<sequence length="177" mass="20354">WLRPTAAVAMQRPSCDLHGKKIQFKDSLFREQGQILMSAFIIIIVVELILRWYLIFQIRSEARLSCCEHFCILFFKQEYYLLWGDKVIKQETIDKIGSISDMFSIAYLAILAWTIYNGYSGIKSEPDTKKNFLIAASLVTFIALINVFKLLFSAVKICCGFTDNHQSSQPPPYSYSV</sequence>
<feature type="non-terminal residue" evidence="2">
    <location>
        <position position="177"/>
    </location>
</feature>
<gene>
    <name evidence="2" type="ORF">CPELLU_LOCUS7234</name>
</gene>
<accession>A0A9N9GJC9</accession>
<keyword evidence="1" id="KW-0812">Transmembrane</keyword>
<keyword evidence="1" id="KW-1133">Transmembrane helix</keyword>
<dbReference type="Proteomes" id="UP000789759">
    <property type="component" value="Unassembled WGS sequence"/>
</dbReference>
<protein>
    <submittedName>
        <fullName evidence="2">14125_t:CDS:1</fullName>
    </submittedName>
</protein>
<feature type="transmembrane region" description="Helical" evidence="1">
    <location>
        <begin position="131"/>
        <end position="152"/>
    </location>
</feature>
<proteinExistence type="predicted"/>
<evidence type="ECO:0000256" key="1">
    <source>
        <dbReference type="SAM" id="Phobius"/>
    </source>
</evidence>
<feature type="transmembrane region" description="Helical" evidence="1">
    <location>
        <begin position="99"/>
        <end position="119"/>
    </location>
</feature>